<dbReference type="Pfam" id="PF02931">
    <property type="entry name" value="Neur_chan_LBD"/>
    <property type="match status" value="1"/>
</dbReference>
<organism evidence="2 3">
    <name type="scientific">Pieris macdunnoughi</name>
    <dbReference type="NCBI Taxonomy" id="345717"/>
    <lineage>
        <taxon>Eukaryota</taxon>
        <taxon>Metazoa</taxon>
        <taxon>Ecdysozoa</taxon>
        <taxon>Arthropoda</taxon>
        <taxon>Hexapoda</taxon>
        <taxon>Insecta</taxon>
        <taxon>Pterygota</taxon>
        <taxon>Neoptera</taxon>
        <taxon>Endopterygota</taxon>
        <taxon>Lepidoptera</taxon>
        <taxon>Glossata</taxon>
        <taxon>Ditrysia</taxon>
        <taxon>Papilionoidea</taxon>
        <taxon>Pieridae</taxon>
        <taxon>Pierinae</taxon>
        <taxon>Pieris</taxon>
    </lineage>
</organism>
<proteinExistence type="predicted"/>
<dbReference type="OrthoDB" id="5975154at2759"/>
<dbReference type="Proteomes" id="UP000663880">
    <property type="component" value="Unassembled WGS sequence"/>
</dbReference>
<dbReference type="EMBL" id="CAJOBZ010000009">
    <property type="protein sequence ID" value="CAF4828162.1"/>
    <property type="molecule type" value="Genomic_DNA"/>
</dbReference>
<dbReference type="GO" id="GO:0016020">
    <property type="term" value="C:membrane"/>
    <property type="evidence" value="ECO:0007669"/>
    <property type="project" value="InterPro"/>
</dbReference>
<reference evidence="2" key="1">
    <citation type="submission" date="2021-02" db="EMBL/GenBank/DDBJ databases">
        <authorList>
            <person name="Steward A R."/>
        </authorList>
    </citation>
    <scope>NUCLEOTIDE SEQUENCE</scope>
</reference>
<dbReference type="InterPro" id="IPR036734">
    <property type="entry name" value="Neur_chan_lig-bd_sf"/>
</dbReference>
<dbReference type="GO" id="GO:0005230">
    <property type="term" value="F:extracellular ligand-gated monoatomic ion channel activity"/>
    <property type="evidence" value="ECO:0007669"/>
    <property type="project" value="InterPro"/>
</dbReference>
<dbReference type="InterPro" id="IPR006202">
    <property type="entry name" value="Neur_chan_lig-bd"/>
</dbReference>
<name>A0A821QQI8_9NEOP</name>
<evidence type="ECO:0000313" key="3">
    <source>
        <dbReference type="Proteomes" id="UP000663880"/>
    </source>
</evidence>
<gene>
    <name evidence="2" type="ORF">PMACD_LOCUS5060</name>
</gene>
<dbReference type="AlphaFoldDB" id="A0A821QQI8"/>
<dbReference type="SUPFAM" id="SSF63712">
    <property type="entry name" value="Nicotinic receptor ligand binding domain-like"/>
    <property type="match status" value="1"/>
</dbReference>
<feature type="domain" description="Neurotransmitter-gated ion-channel ligand-binding" evidence="1">
    <location>
        <begin position="41"/>
        <end position="77"/>
    </location>
</feature>
<evidence type="ECO:0000259" key="1">
    <source>
        <dbReference type="Pfam" id="PF02931"/>
    </source>
</evidence>
<dbReference type="Gene3D" id="2.70.170.10">
    <property type="entry name" value="Neurotransmitter-gated ion-channel ligand-binding domain"/>
    <property type="match status" value="1"/>
</dbReference>
<sequence length="113" mass="13389">MIKVIYFNFTGVKLLEANPDVKRLYDDLLSNYNRLIRPVINKWQDYKLTWDPADYGGVEMLYVPSEHIWLPDKVLYWDGNYEVSLFFTLDFYAPYKAWGNVSTCFTTNLAIDK</sequence>
<evidence type="ECO:0000313" key="2">
    <source>
        <dbReference type="EMBL" id="CAF4828162.1"/>
    </source>
</evidence>
<keyword evidence="3" id="KW-1185">Reference proteome</keyword>
<protein>
    <recommendedName>
        <fullName evidence="1">Neurotransmitter-gated ion-channel ligand-binding domain-containing protein</fullName>
    </recommendedName>
</protein>
<accession>A0A821QQI8</accession>
<comment type="caution">
    <text evidence="2">The sequence shown here is derived from an EMBL/GenBank/DDBJ whole genome shotgun (WGS) entry which is preliminary data.</text>
</comment>